<evidence type="ECO:0000313" key="3">
    <source>
        <dbReference type="Proteomes" id="UP000298493"/>
    </source>
</evidence>
<dbReference type="AlphaFoldDB" id="A0A4Z1PW40"/>
<organism evidence="2 3">
    <name type="scientific">Venturia nashicola</name>
    <dbReference type="NCBI Taxonomy" id="86259"/>
    <lineage>
        <taxon>Eukaryota</taxon>
        <taxon>Fungi</taxon>
        <taxon>Dikarya</taxon>
        <taxon>Ascomycota</taxon>
        <taxon>Pezizomycotina</taxon>
        <taxon>Dothideomycetes</taxon>
        <taxon>Pleosporomycetidae</taxon>
        <taxon>Venturiales</taxon>
        <taxon>Venturiaceae</taxon>
        <taxon>Venturia</taxon>
    </lineage>
</organism>
<accession>A0A4Z1PW40</accession>
<feature type="region of interest" description="Disordered" evidence="1">
    <location>
        <begin position="113"/>
        <end position="174"/>
    </location>
</feature>
<protein>
    <submittedName>
        <fullName evidence="2">Uncharacterized protein</fullName>
    </submittedName>
</protein>
<keyword evidence="3" id="KW-1185">Reference proteome</keyword>
<feature type="compositionally biased region" description="Low complexity" evidence="1">
    <location>
        <begin position="38"/>
        <end position="53"/>
    </location>
</feature>
<dbReference type="EMBL" id="SNSC02000001">
    <property type="protein sequence ID" value="TID27412.1"/>
    <property type="molecule type" value="Genomic_DNA"/>
</dbReference>
<feature type="region of interest" description="Disordered" evidence="1">
    <location>
        <begin position="20"/>
        <end position="72"/>
    </location>
</feature>
<reference evidence="2 3" key="1">
    <citation type="submission" date="2019-04" db="EMBL/GenBank/DDBJ databases">
        <title>High contiguity whole genome sequence and gene annotation resource for two Venturia nashicola isolates.</title>
        <authorList>
            <person name="Prokchorchik M."/>
            <person name="Won K."/>
            <person name="Lee Y."/>
            <person name="Choi E.D."/>
            <person name="Segonzac C."/>
            <person name="Sohn K.H."/>
        </authorList>
    </citation>
    <scope>NUCLEOTIDE SEQUENCE [LARGE SCALE GENOMIC DNA]</scope>
    <source>
        <strain evidence="2 3">PRI2</strain>
    </source>
</reference>
<comment type="caution">
    <text evidence="2">The sequence shown here is derived from an EMBL/GenBank/DDBJ whole genome shotgun (WGS) entry which is preliminary data.</text>
</comment>
<proteinExistence type="predicted"/>
<sequence>MVLLAGLELLAGAYIINEHKKHKKEKARVQEEQANIQPSRPRSSRRGSNSPKRQNPYREDRGYRSQSPNRYECFAKRHPHYDEPSSAKPTAAIVPPSYYHPPPLKAPVSPILAYQRPSSTPPATFAPPPTTHSPQAVARPLPPVSPVSPISPMESENQSHAPFDISDGFSPEQRQHQPMYANKCASVQYPDHLAELGDPSLTGKHEPQFQYDDGLIYDERRNRHVRFAIPRNGDETQLEIVHPRNVPPPPYTP</sequence>
<dbReference type="Proteomes" id="UP000298493">
    <property type="component" value="Unassembled WGS sequence"/>
</dbReference>
<name>A0A4Z1PW40_9PEZI</name>
<evidence type="ECO:0000313" key="2">
    <source>
        <dbReference type="EMBL" id="TID27412.1"/>
    </source>
</evidence>
<gene>
    <name evidence="2" type="ORF">E6O75_ATG00179</name>
</gene>
<evidence type="ECO:0000256" key="1">
    <source>
        <dbReference type="SAM" id="MobiDB-lite"/>
    </source>
</evidence>